<reference evidence="2" key="1">
    <citation type="journal article" date="2020" name="Stud. Mycol.">
        <title>101 Dothideomycetes genomes: a test case for predicting lifestyles and emergence of pathogens.</title>
        <authorList>
            <person name="Haridas S."/>
            <person name="Albert R."/>
            <person name="Binder M."/>
            <person name="Bloem J."/>
            <person name="Labutti K."/>
            <person name="Salamov A."/>
            <person name="Andreopoulos B."/>
            <person name="Baker S."/>
            <person name="Barry K."/>
            <person name="Bills G."/>
            <person name="Bluhm B."/>
            <person name="Cannon C."/>
            <person name="Castanera R."/>
            <person name="Culley D."/>
            <person name="Daum C."/>
            <person name="Ezra D."/>
            <person name="Gonzalez J."/>
            <person name="Henrissat B."/>
            <person name="Kuo A."/>
            <person name="Liang C."/>
            <person name="Lipzen A."/>
            <person name="Lutzoni F."/>
            <person name="Magnuson J."/>
            <person name="Mondo S."/>
            <person name="Nolan M."/>
            <person name="Ohm R."/>
            <person name="Pangilinan J."/>
            <person name="Park H.-J."/>
            <person name="Ramirez L."/>
            <person name="Alfaro M."/>
            <person name="Sun H."/>
            <person name="Tritt A."/>
            <person name="Yoshinaga Y."/>
            <person name="Zwiers L.-H."/>
            <person name="Turgeon B."/>
            <person name="Goodwin S."/>
            <person name="Spatafora J."/>
            <person name="Crous P."/>
            <person name="Grigoriev I."/>
        </authorList>
    </citation>
    <scope>NUCLEOTIDE SEQUENCE</scope>
    <source>
        <strain evidence="2">CBS 207.26</strain>
    </source>
</reference>
<name>A0A6A6EGW9_9PEZI</name>
<evidence type="ECO:0000256" key="1">
    <source>
        <dbReference type="SAM" id="MobiDB-lite"/>
    </source>
</evidence>
<evidence type="ECO:0000313" key="2">
    <source>
        <dbReference type="EMBL" id="KAF2190082.1"/>
    </source>
</evidence>
<sequence length="139" mass="15469">MALILPFPLYLPPTASVAITIIVTRKSAAMILMMERERPSTRQRYGPSRPHGEVVEADRDPPQPAAPASAGHIHDIFAEYEKTFGEGSMKQKSRERKQWCQPPSRPTNPIRDGSLSLASPSGELVLDERRINDPDHITS</sequence>
<feature type="compositionally biased region" description="Basic and acidic residues" evidence="1">
    <location>
        <begin position="50"/>
        <end position="61"/>
    </location>
</feature>
<feature type="region of interest" description="Disordered" evidence="1">
    <location>
        <begin position="36"/>
        <end position="72"/>
    </location>
</feature>
<proteinExistence type="predicted"/>
<dbReference type="AlphaFoldDB" id="A0A6A6EGW9"/>
<feature type="compositionally biased region" description="Basic and acidic residues" evidence="1">
    <location>
        <begin position="126"/>
        <end position="139"/>
    </location>
</feature>
<organism evidence="2 3">
    <name type="scientific">Zopfia rhizophila CBS 207.26</name>
    <dbReference type="NCBI Taxonomy" id="1314779"/>
    <lineage>
        <taxon>Eukaryota</taxon>
        <taxon>Fungi</taxon>
        <taxon>Dikarya</taxon>
        <taxon>Ascomycota</taxon>
        <taxon>Pezizomycotina</taxon>
        <taxon>Dothideomycetes</taxon>
        <taxon>Dothideomycetes incertae sedis</taxon>
        <taxon>Zopfiaceae</taxon>
        <taxon>Zopfia</taxon>
    </lineage>
</organism>
<gene>
    <name evidence="2" type="ORF">K469DRAFT_747334</name>
</gene>
<keyword evidence="3" id="KW-1185">Reference proteome</keyword>
<dbReference type="Proteomes" id="UP000800200">
    <property type="component" value="Unassembled WGS sequence"/>
</dbReference>
<feature type="region of interest" description="Disordered" evidence="1">
    <location>
        <begin position="84"/>
        <end position="139"/>
    </location>
</feature>
<dbReference type="OrthoDB" id="5431390at2759"/>
<protein>
    <submittedName>
        <fullName evidence="2">Uncharacterized protein</fullName>
    </submittedName>
</protein>
<dbReference type="EMBL" id="ML994619">
    <property type="protein sequence ID" value="KAF2190082.1"/>
    <property type="molecule type" value="Genomic_DNA"/>
</dbReference>
<accession>A0A6A6EGW9</accession>
<evidence type="ECO:0000313" key="3">
    <source>
        <dbReference type="Proteomes" id="UP000800200"/>
    </source>
</evidence>